<comment type="caution">
    <text evidence="12">The sequence shown here is derived from an EMBL/GenBank/DDBJ whole genome shotgun (WGS) entry which is preliminary data.</text>
</comment>
<evidence type="ECO:0000256" key="5">
    <source>
        <dbReference type="ARBA" id="ARBA00022741"/>
    </source>
</evidence>
<evidence type="ECO:0000313" key="12">
    <source>
        <dbReference type="EMBL" id="OAG27911.1"/>
    </source>
</evidence>
<evidence type="ECO:0000256" key="4">
    <source>
        <dbReference type="ARBA" id="ARBA00022679"/>
    </source>
</evidence>
<dbReference type="SMART" id="SM00072">
    <property type="entry name" value="GuKc"/>
    <property type="match status" value="1"/>
</dbReference>
<evidence type="ECO:0000256" key="9">
    <source>
        <dbReference type="HAMAP-Rule" id="MF_00328"/>
    </source>
</evidence>
<dbReference type="HAMAP" id="MF_00328">
    <property type="entry name" value="Guanylate_kinase"/>
    <property type="match status" value="1"/>
</dbReference>
<comment type="catalytic activity">
    <reaction evidence="9">
        <text>GMP + ATP = GDP + ADP</text>
        <dbReference type="Rhea" id="RHEA:20780"/>
        <dbReference type="ChEBI" id="CHEBI:30616"/>
        <dbReference type="ChEBI" id="CHEBI:58115"/>
        <dbReference type="ChEBI" id="CHEBI:58189"/>
        <dbReference type="ChEBI" id="CHEBI:456216"/>
        <dbReference type="EC" id="2.7.4.8"/>
    </reaction>
</comment>
<keyword evidence="9" id="KW-0963">Cytoplasm</keyword>
<protein>
    <recommendedName>
        <fullName evidence="3 9">Guanylate kinase</fullName>
        <ecNumber evidence="2 9">2.7.4.8</ecNumber>
    </recommendedName>
    <alternativeName>
        <fullName evidence="8 9">GMP kinase</fullName>
    </alternativeName>
</protein>
<dbReference type="InterPro" id="IPR008144">
    <property type="entry name" value="Guanylate_kin-like_dom"/>
</dbReference>
<dbReference type="GO" id="GO:0004385">
    <property type="term" value="F:GMP kinase activity"/>
    <property type="evidence" value="ECO:0007669"/>
    <property type="project" value="UniProtKB-UniRule"/>
</dbReference>
<dbReference type="OrthoDB" id="9808150at2"/>
<keyword evidence="13" id="KW-1185">Reference proteome</keyword>
<feature type="coiled-coil region" evidence="10">
    <location>
        <begin position="135"/>
        <end position="162"/>
    </location>
</feature>
<dbReference type="EC" id="2.7.4.8" evidence="2 9"/>
<name>A0A177E8U6_9BACT</name>
<evidence type="ECO:0000259" key="11">
    <source>
        <dbReference type="PROSITE" id="PS50052"/>
    </source>
</evidence>
<dbReference type="PANTHER" id="PTHR23117">
    <property type="entry name" value="GUANYLATE KINASE-RELATED"/>
    <property type="match status" value="1"/>
</dbReference>
<dbReference type="PANTHER" id="PTHR23117:SF13">
    <property type="entry name" value="GUANYLATE KINASE"/>
    <property type="match status" value="1"/>
</dbReference>
<evidence type="ECO:0000256" key="6">
    <source>
        <dbReference type="ARBA" id="ARBA00022777"/>
    </source>
</evidence>
<keyword evidence="10" id="KW-0175">Coiled coil</keyword>
<dbReference type="Gene3D" id="3.40.50.300">
    <property type="entry name" value="P-loop containing nucleotide triphosphate hydrolases"/>
    <property type="match status" value="1"/>
</dbReference>
<evidence type="ECO:0000256" key="2">
    <source>
        <dbReference type="ARBA" id="ARBA00012961"/>
    </source>
</evidence>
<dbReference type="Gene3D" id="3.30.63.10">
    <property type="entry name" value="Guanylate Kinase phosphate binding domain"/>
    <property type="match status" value="1"/>
</dbReference>
<dbReference type="CDD" id="cd00071">
    <property type="entry name" value="GMPK"/>
    <property type="match status" value="1"/>
</dbReference>
<dbReference type="Pfam" id="PF00625">
    <property type="entry name" value="Guanylate_kin"/>
    <property type="match status" value="1"/>
</dbReference>
<sequence>MRKGLVLVVSAPSGAGKTTLCRRLLSLDPEISFSISYTTRPPRPNEKNGFDYFFVDRDTFQKMIKEEVFLEWAEVHGNYYGTSLEQVKEAVSSGKDVLLDIDVQGAFQIREKLGREAVLVFVLPPSFEELERRLKKRGTEDQRELEIRLSAAKEEIAKAQAFDYLVVNDVLEDALDKLYSILKAERQRTFRRSDLIMRFF</sequence>
<dbReference type="AlphaFoldDB" id="A0A177E8U6"/>
<dbReference type="InterPro" id="IPR027417">
    <property type="entry name" value="P-loop_NTPase"/>
</dbReference>
<keyword evidence="6 9" id="KW-0418">Kinase</keyword>
<organism evidence="12 13">
    <name type="scientific">Thermodesulfatator autotrophicus</name>
    <dbReference type="NCBI Taxonomy" id="1795632"/>
    <lineage>
        <taxon>Bacteria</taxon>
        <taxon>Pseudomonadati</taxon>
        <taxon>Thermodesulfobacteriota</taxon>
        <taxon>Thermodesulfobacteria</taxon>
        <taxon>Thermodesulfobacteriales</taxon>
        <taxon>Thermodesulfatatoraceae</taxon>
        <taxon>Thermodesulfatator</taxon>
    </lineage>
</organism>
<dbReference type="InterPro" id="IPR017665">
    <property type="entry name" value="Guanylate_kinase"/>
</dbReference>
<accession>A0A177E8U6</accession>
<comment type="subcellular location">
    <subcellularLocation>
        <location evidence="9">Cytoplasm</location>
    </subcellularLocation>
</comment>
<dbReference type="PROSITE" id="PS00856">
    <property type="entry name" value="GUANYLATE_KINASE_1"/>
    <property type="match status" value="1"/>
</dbReference>
<proteinExistence type="inferred from homology"/>
<dbReference type="PROSITE" id="PS50052">
    <property type="entry name" value="GUANYLATE_KINASE_2"/>
    <property type="match status" value="1"/>
</dbReference>
<dbReference type="EMBL" id="LSFI01000017">
    <property type="protein sequence ID" value="OAG27911.1"/>
    <property type="molecule type" value="Genomic_DNA"/>
</dbReference>
<dbReference type="RefSeq" id="WP_068541696.1">
    <property type="nucleotide sequence ID" value="NZ_LSFI01000017.1"/>
</dbReference>
<dbReference type="InterPro" id="IPR020590">
    <property type="entry name" value="Guanylate_kinase_CS"/>
</dbReference>
<evidence type="ECO:0000256" key="10">
    <source>
        <dbReference type="SAM" id="Coils"/>
    </source>
</evidence>
<keyword evidence="7 9" id="KW-0067">ATP-binding</keyword>
<dbReference type="SUPFAM" id="SSF52540">
    <property type="entry name" value="P-loop containing nucleoside triphosphate hydrolases"/>
    <property type="match status" value="1"/>
</dbReference>
<feature type="domain" description="Guanylate kinase-like" evidence="11">
    <location>
        <begin position="4"/>
        <end position="183"/>
    </location>
</feature>
<dbReference type="GO" id="GO:0005524">
    <property type="term" value="F:ATP binding"/>
    <property type="evidence" value="ECO:0007669"/>
    <property type="project" value="UniProtKB-UniRule"/>
</dbReference>
<comment type="similarity">
    <text evidence="1 9">Belongs to the guanylate kinase family.</text>
</comment>
<dbReference type="Proteomes" id="UP000076964">
    <property type="component" value="Unassembled WGS sequence"/>
</dbReference>
<comment type="function">
    <text evidence="9">Essential for recycling GMP and indirectly, cGMP.</text>
</comment>
<reference evidence="12 13" key="1">
    <citation type="submission" date="2016-02" db="EMBL/GenBank/DDBJ databases">
        <title>Draft genome sequence of Thermodesulfatator sp. S606.</title>
        <authorList>
            <person name="Lai Q."/>
            <person name="Cao J."/>
            <person name="Dupont S."/>
            <person name="Shao Z."/>
            <person name="Jebbar M."/>
            <person name="Alain K."/>
        </authorList>
    </citation>
    <scope>NUCLEOTIDE SEQUENCE [LARGE SCALE GENOMIC DNA]</scope>
    <source>
        <strain evidence="12 13">S606</strain>
    </source>
</reference>
<dbReference type="InterPro" id="IPR008145">
    <property type="entry name" value="GK/Ca_channel_bsu"/>
</dbReference>
<evidence type="ECO:0000256" key="3">
    <source>
        <dbReference type="ARBA" id="ARBA00016296"/>
    </source>
</evidence>
<keyword evidence="5 9" id="KW-0547">Nucleotide-binding</keyword>
<dbReference type="FunFam" id="3.30.63.10:FF:000002">
    <property type="entry name" value="Guanylate kinase 1"/>
    <property type="match status" value="1"/>
</dbReference>
<feature type="binding site" evidence="9">
    <location>
        <begin position="11"/>
        <end position="18"/>
    </location>
    <ligand>
        <name>ATP</name>
        <dbReference type="ChEBI" id="CHEBI:30616"/>
    </ligand>
</feature>
<gene>
    <name evidence="9" type="primary">gmk</name>
    <name evidence="12" type="ORF">TH606_04575</name>
</gene>
<dbReference type="STRING" id="1795632.TH606_04575"/>
<keyword evidence="4 9" id="KW-0808">Transferase</keyword>
<evidence type="ECO:0000256" key="7">
    <source>
        <dbReference type="ARBA" id="ARBA00022840"/>
    </source>
</evidence>
<evidence type="ECO:0000313" key="13">
    <source>
        <dbReference type="Proteomes" id="UP000076964"/>
    </source>
</evidence>
<evidence type="ECO:0000256" key="8">
    <source>
        <dbReference type="ARBA" id="ARBA00030128"/>
    </source>
</evidence>
<dbReference type="NCBIfam" id="TIGR03263">
    <property type="entry name" value="guanyl_kin"/>
    <property type="match status" value="1"/>
</dbReference>
<evidence type="ECO:0000256" key="1">
    <source>
        <dbReference type="ARBA" id="ARBA00005790"/>
    </source>
</evidence>
<dbReference type="GO" id="GO:0005829">
    <property type="term" value="C:cytosol"/>
    <property type="evidence" value="ECO:0007669"/>
    <property type="project" value="TreeGrafter"/>
</dbReference>